<dbReference type="Gene3D" id="1.10.10.10">
    <property type="entry name" value="Winged helix-like DNA-binding domain superfamily/Winged helix DNA-binding domain"/>
    <property type="match status" value="1"/>
</dbReference>
<dbReference type="InterPro" id="IPR036388">
    <property type="entry name" value="WH-like_DNA-bd_sf"/>
</dbReference>
<evidence type="ECO:0000259" key="2">
    <source>
        <dbReference type="SMART" id="SM00956"/>
    </source>
</evidence>
<dbReference type="InterPro" id="IPR036390">
    <property type="entry name" value="WH_DNA-bd_sf"/>
</dbReference>
<name>A0A7J6WML6_THATH</name>
<dbReference type="GO" id="GO:0006260">
    <property type="term" value="P:DNA replication"/>
    <property type="evidence" value="ECO:0007669"/>
    <property type="project" value="InterPro"/>
</dbReference>
<evidence type="ECO:0000313" key="3">
    <source>
        <dbReference type="EMBL" id="KAF5198213.1"/>
    </source>
</evidence>
<organism evidence="3 4">
    <name type="scientific">Thalictrum thalictroides</name>
    <name type="common">Rue-anemone</name>
    <name type="synonym">Anemone thalictroides</name>
    <dbReference type="NCBI Taxonomy" id="46969"/>
    <lineage>
        <taxon>Eukaryota</taxon>
        <taxon>Viridiplantae</taxon>
        <taxon>Streptophyta</taxon>
        <taxon>Embryophyta</taxon>
        <taxon>Tracheophyta</taxon>
        <taxon>Spermatophyta</taxon>
        <taxon>Magnoliopsida</taxon>
        <taxon>Ranunculales</taxon>
        <taxon>Ranunculaceae</taxon>
        <taxon>Thalictroideae</taxon>
        <taxon>Thalictrum</taxon>
    </lineage>
</organism>
<dbReference type="Proteomes" id="UP000554482">
    <property type="component" value="Unassembled WGS sequence"/>
</dbReference>
<keyword evidence="3" id="KW-0547">Nucleotide-binding</keyword>
<dbReference type="GO" id="GO:0006281">
    <property type="term" value="P:DNA repair"/>
    <property type="evidence" value="ECO:0007669"/>
    <property type="project" value="InterPro"/>
</dbReference>
<keyword evidence="3" id="KW-0067">ATP-binding</keyword>
<dbReference type="GO" id="GO:0043138">
    <property type="term" value="F:3'-5' DNA helicase activity"/>
    <property type="evidence" value="ECO:0007669"/>
    <property type="project" value="InterPro"/>
</dbReference>
<reference evidence="3 4" key="1">
    <citation type="submission" date="2020-06" db="EMBL/GenBank/DDBJ databases">
        <title>Transcriptomic and genomic resources for Thalictrum thalictroides and T. hernandezii: Facilitating candidate gene discovery in an emerging model plant lineage.</title>
        <authorList>
            <person name="Arias T."/>
            <person name="Riano-Pachon D.M."/>
            <person name="Di Stilio V.S."/>
        </authorList>
    </citation>
    <scope>NUCLEOTIDE SEQUENCE [LARGE SCALE GENOMIC DNA]</scope>
    <source>
        <strain evidence="4">cv. WT478/WT964</strain>
        <tissue evidence="3">Leaves</tissue>
    </source>
</reference>
<dbReference type="InterPro" id="IPR032284">
    <property type="entry name" value="RecQ_Zn-bd"/>
</dbReference>
<dbReference type="InterPro" id="IPR018982">
    <property type="entry name" value="RQC_domain"/>
</dbReference>
<dbReference type="Pfam" id="PF09382">
    <property type="entry name" value="RQC"/>
    <property type="match status" value="1"/>
</dbReference>
<dbReference type="SUPFAM" id="SSF46785">
    <property type="entry name" value="Winged helix' DNA-binding domain"/>
    <property type="match status" value="1"/>
</dbReference>
<evidence type="ECO:0000313" key="4">
    <source>
        <dbReference type="Proteomes" id="UP000554482"/>
    </source>
</evidence>
<keyword evidence="3" id="KW-0378">Hydrolase</keyword>
<sequence length="197" mass="22275">MQIRVKHMISQGAMEQSSFSSGQRRYPTSNSDRILETHTENLLRMVSYCENDVDCRRLLQLVHFGEKFDPGKCSRTCDNCSKSSQFAEKDVTETANQLVELIRSAGQQYSSSHILEVYKGSMNQHVKKYKHDSLNLHGAGKHLVKGEASRILRHLVIEEVLAEEVKKSDLYGSVSSVLKVNESKARNLQCGGKKFII</sequence>
<feature type="non-terminal residue" evidence="3">
    <location>
        <position position="1"/>
    </location>
</feature>
<dbReference type="AlphaFoldDB" id="A0A7J6WML6"/>
<accession>A0A7J6WML6</accession>
<keyword evidence="3" id="KW-0347">Helicase</keyword>
<dbReference type="SMART" id="SM00956">
    <property type="entry name" value="RQC"/>
    <property type="match status" value="1"/>
</dbReference>
<protein>
    <submittedName>
        <fullName evidence="3">DNA helicase, ATP-dependent</fullName>
    </submittedName>
</protein>
<feature type="domain" description="RQC" evidence="2">
    <location>
        <begin position="90"/>
        <end position="197"/>
    </location>
</feature>
<proteinExistence type="predicted"/>
<comment type="caution">
    <text evidence="3">The sequence shown here is derived from an EMBL/GenBank/DDBJ whole genome shotgun (WGS) entry which is preliminary data.</text>
</comment>
<feature type="region of interest" description="Disordered" evidence="1">
    <location>
        <begin position="1"/>
        <end position="30"/>
    </location>
</feature>
<dbReference type="OrthoDB" id="1747489at2759"/>
<dbReference type="EMBL" id="JABWDY010013572">
    <property type="protein sequence ID" value="KAF5198213.1"/>
    <property type="molecule type" value="Genomic_DNA"/>
</dbReference>
<keyword evidence="4" id="KW-1185">Reference proteome</keyword>
<gene>
    <name evidence="3" type="ORF">FRX31_012200</name>
</gene>
<evidence type="ECO:0000256" key="1">
    <source>
        <dbReference type="SAM" id="MobiDB-lite"/>
    </source>
</evidence>
<feature type="compositionally biased region" description="Polar residues" evidence="1">
    <location>
        <begin position="13"/>
        <end position="30"/>
    </location>
</feature>
<dbReference type="Pfam" id="PF16124">
    <property type="entry name" value="RecQ_Zn_bind"/>
    <property type="match status" value="1"/>
</dbReference>